<dbReference type="SUPFAM" id="SSF64288">
    <property type="entry name" value="Chorismate lyase-like"/>
    <property type="match status" value="1"/>
</dbReference>
<keyword evidence="2" id="KW-0238">DNA-binding</keyword>
<name>A0A931N0H8_9HYPH</name>
<dbReference type="PANTHER" id="PTHR44846:SF1">
    <property type="entry name" value="MANNOSYL-D-GLYCERATE TRANSPORT_METABOLISM SYSTEM REPRESSOR MNGR-RELATED"/>
    <property type="match status" value="1"/>
</dbReference>
<dbReference type="Gene3D" id="1.10.10.10">
    <property type="entry name" value="Winged helix-like DNA-binding domain superfamily/Winged helix DNA-binding domain"/>
    <property type="match status" value="1"/>
</dbReference>
<reference evidence="5" key="1">
    <citation type="submission" date="2020-12" db="EMBL/GenBank/DDBJ databases">
        <title>Methylobrevis albus sp. nov., isolated from fresh water lack sediment.</title>
        <authorList>
            <person name="Zou Q."/>
        </authorList>
    </citation>
    <scope>NUCLEOTIDE SEQUENCE</scope>
    <source>
        <strain evidence="5">L22</strain>
    </source>
</reference>
<dbReference type="PANTHER" id="PTHR44846">
    <property type="entry name" value="MANNOSYL-D-GLYCERATE TRANSPORT/METABOLISM SYSTEM REPRESSOR MNGR-RELATED"/>
    <property type="match status" value="1"/>
</dbReference>
<dbReference type="Proteomes" id="UP000631694">
    <property type="component" value="Unassembled WGS sequence"/>
</dbReference>
<dbReference type="SUPFAM" id="SSF46785">
    <property type="entry name" value="Winged helix' DNA-binding domain"/>
    <property type="match status" value="1"/>
</dbReference>
<keyword evidence="3" id="KW-0804">Transcription</keyword>
<dbReference type="GO" id="GO:0003677">
    <property type="term" value="F:DNA binding"/>
    <property type="evidence" value="ECO:0007669"/>
    <property type="project" value="UniProtKB-KW"/>
</dbReference>
<dbReference type="InterPro" id="IPR036388">
    <property type="entry name" value="WH-like_DNA-bd_sf"/>
</dbReference>
<dbReference type="InterPro" id="IPR011663">
    <property type="entry name" value="UTRA"/>
</dbReference>
<dbReference type="GO" id="GO:0003700">
    <property type="term" value="F:DNA-binding transcription factor activity"/>
    <property type="evidence" value="ECO:0007669"/>
    <property type="project" value="InterPro"/>
</dbReference>
<evidence type="ECO:0000256" key="3">
    <source>
        <dbReference type="ARBA" id="ARBA00023163"/>
    </source>
</evidence>
<dbReference type="EMBL" id="JADZLT010000051">
    <property type="protein sequence ID" value="MBH0238811.1"/>
    <property type="molecule type" value="Genomic_DNA"/>
</dbReference>
<evidence type="ECO:0000256" key="1">
    <source>
        <dbReference type="ARBA" id="ARBA00023015"/>
    </source>
</evidence>
<dbReference type="PROSITE" id="PS50949">
    <property type="entry name" value="HTH_GNTR"/>
    <property type="match status" value="1"/>
</dbReference>
<protein>
    <submittedName>
        <fullName evidence="5">GntR family transcriptional regulator</fullName>
    </submittedName>
</protein>
<dbReference type="PRINTS" id="PR00035">
    <property type="entry name" value="HTHGNTR"/>
</dbReference>
<keyword evidence="6" id="KW-1185">Reference proteome</keyword>
<proteinExistence type="predicted"/>
<evidence type="ECO:0000259" key="4">
    <source>
        <dbReference type="PROSITE" id="PS50949"/>
    </source>
</evidence>
<organism evidence="5 6">
    <name type="scientific">Methylobrevis albus</name>
    <dbReference type="NCBI Taxonomy" id="2793297"/>
    <lineage>
        <taxon>Bacteria</taxon>
        <taxon>Pseudomonadati</taxon>
        <taxon>Pseudomonadota</taxon>
        <taxon>Alphaproteobacteria</taxon>
        <taxon>Hyphomicrobiales</taxon>
        <taxon>Pleomorphomonadaceae</taxon>
        <taxon>Methylobrevis</taxon>
    </lineage>
</organism>
<evidence type="ECO:0000313" key="6">
    <source>
        <dbReference type="Proteomes" id="UP000631694"/>
    </source>
</evidence>
<dbReference type="InterPro" id="IPR028978">
    <property type="entry name" value="Chorismate_lyase_/UTRA_dom_sf"/>
</dbReference>
<evidence type="ECO:0000256" key="2">
    <source>
        <dbReference type="ARBA" id="ARBA00023125"/>
    </source>
</evidence>
<dbReference type="AlphaFoldDB" id="A0A931N0H8"/>
<accession>A0A931N0H8</accession>
<sequence length="255" mass="28314">MTRGDTDEQGPKRGASGQAARYAEIEAILRQEIETGVHKLGARLPTEHEFCARFDVSRFTVRQALAGLREAGMIDARPGVGTIVVASRRREAFVQTLSSMEELLQYPSETYRQPISVDKVEATAEQALMLKSKPGQTWMRLRALRLSRSSQAPIAWLDAYVIPKFAAALDLPNPTGAPLVRQIEEHLGHRAAHAQIEIFVSHITAALAAPLVAHEGDPALIILRRYRGADGAIFLVTYSVHPENRFSLNIEFERR</sequence>
<dbReference type="CDD" id="cd07377">
    <property type="entry name" value="WHTH_GntR"/>
    <property type="match status" value="1"/>
</dbReference>
<dbReference type="InterPro" id="IPR050679">
    <property type="entry name" value="Bact_HTH_transcr_reg"/>
</dbReference>
<gene>
    <name evidence="5" type="ORF">I5731_13325</name>
</gene>
<comment type="caution">
    <text evidence="5">The sequence shown here is derived from an EMBL/GenBank/DDBJ whole genome shotgun (WGS) entry which is preliminary data.</text>
</comment>
<dbReference type="GO" id="GO:0045892">
    <property type="term" value="P:negative regulation of DNA-templated transcription"/>
    <property type="evidence" value="ECO:0007669"/>
    <property type="project" value="TreeGrafter"/>
</dbReference>
<dbReference type="SMART" id="SM00345">
    <property type="entry name" value="HTH_GNTR"/>
    <property type="match status" value="1"/>
</dbReference>
<dbReference type="Gene3D" id="3.40.1410.10">
    <property type="entry name" value="Chorismate lyase-like"/>
    <property type="match status" value="1"/>
</dbReference>
<dbReference type="InterPro" id="IPR000524">
    <property type="entry name" value="Tscrpt_reg_HTH_GntR"/>
</dbReference>
<feature type="domain" description="HTH gntR-type" evidence="4">
    <location>
        <begin position="19"/>
        <end position="87"/>
    </location>
</feature>
<keyword evidence="1" id="KW-0805">Transcription regulation</keyword>
<dbReference type="RefSeq" id="WP_197311893.1">
    <property type="nucleotide sequence ID" value="NZ_JADZLT010000051.1"/>
</dbReference>
<dbReference type="Pfam" id="PF07702">
    <property type="entry name" value="UTRA"/>
    <property type="match status" value="1"/>
</dbReference>
<dbReference type="SMART" id="SM00866">
    <property type="entry name" value="UTRA"/>
    <property type="match status" value="1"/>
</dbReference>
<evidence type="ECO:0000313" key="5">
    <source>
        <dbReference type="EMBL" id="MBH0238811.1"/>
    </source>
</evidence>
<dbReference type="Pfam" id="PF00392">
    <property type="entry name" value="GntR"/>
    <property type="match status" value="1"/>
</dbReference>
<dbReference type="InterPro" id="IPR036390">
    <property type="entry name" value="WH_DNA-bd_sf"/>
</dbReference>